<proteinExistence type="predicted"/>
<accession>A0ABV0KBI0</accession>
<dbReference type="RefSeq" id="WP_190706885.1">
    <property type="nucleotide sequence ID" value="NZ_JAMPKX010000021.1"/>
</dbReference>
<evidence type="ECO:0000313" key="3">
    <source>
        <dbReference type="Proteomes" id="UP001482513"/>
    </source>
</evidence>
<dbReference type="InterPro" id="IPR027417">
    <property type="entry name" value="P-loop_NTPase"/>
</dbReference>
<dbReference type="Pfam" id="PF01656">
    <property type="entry name" value="CbiA"/>
    <property type="match status" value="1"/>
</dbReference>
<dbReference type="EMBL" id="JAMPKX010000021">
    <property type="protein sequence ID" value="MEP0950137.1"/>
    <property type="molecule type" value="Genomic_DNA"/>
</dbReference>
<protein>
    <submittedName>
        <fullName evidence="2">ParA family protein</fullName>
    </submittedName>
</protein>
<reference evidence="2 3" key="1">
    <citation type="submission" date="2022-04" db="EMBL/GenBank/DDBJ databases">
        <title>Positive selection, recombination, and allopatry shape intraspecific diversity of widespread and dominant cyanobacteria.</title>
        <authorList>
            <person name="Wei J."/>
            <person name="Shu W."/>
            <person name="Hu C."/>
        </authorList>
    </citation>
    <scope>NUCLEOTIDE SEQUENCE [LARGE SCALE GENOMIC DNA]</scope>
    <source>
        <strain evidence="2 3">DQ-A4</strain>
    </source>
</reference>
<name>A0ABV0KBI0_9CYAN</name>
<dbReference type="PANTHER" id="PTHR13696">
    <property type="entry name" value="P-LOOP CONTAINING NUCLEOSIDE TRIPHOSPHATE HYDROLASE"/>
    <property type="match status" value="1"/>
</dbReference>
<feature type="domain" description="CobQ/CobB/MinD/ParA nucleotide binding" evidence="1">
    <location>
        <begin position="4"/>
        <end position="171"/>
    </location>
</feature>
<keyword evidence="3" id="KW-1185">Reference proteome</keyword>
<sequence length="199" mass="21401">MKIITVTGYKGGCGKSMTAIHVATYFSRLGDVVLVDGDPNRTAIAWSDRGQLPFLVADERKAMKVVQGRDFIVIDTPARPDSSDLKELADGADLLILPTVPDVVSLEPMLQTASDLGNATYRALLTIVPPKPSREGETMRAELSDNGLPVFKTMIRRAAGFQKAALAGVPVSALTGRDRMGWLDYESLGKEILEVLGNG</sequence>
<dbReference type="InterPro" id="IPR050678">
    <property type="entry name" value="DNA_Partitioning_ATPase"/>
</dbReference>
<dbReference type="CDD" id="cd02042">
    <property type="entry name" value="ParAB_family"/>
    <property type="match status" value="1"/>
</dbReference>
<dbReference type="PANTHER" id="PTHR13696:SF96">
    <property type="entry name" value="COBQ_COBB_MIND_PARA NUCLEOTIDE BINDING DOMAIN-CONTAINING PROTEIN"/>
    <property type="match status" value="1"/>
</dbReference>
<evidence type="ECO:0000313" key="2">
    <source>
        <dbReference type="EMBL" id="MEP0950137.1"/>
    </source>
</evidence>
<organism evidence="2 3">
    <name type="scientific">Leptolyngbya subtilissima DQ-A4</name>
    <dbReference type="NCBI Taxonomy" id="2933933"/>
    <lineage>
        <taxon>Bacteria</taxon>
        <taxon>Bacillati</taxon>
        <taxon>Cyanobacteriota</taxon>
        <taxon>Cyanophyceae</taxon>
        <taxon>Leptolyngbyales</taxon>
        <taxon>Leptolyngbyaceae</taxon>
        <taxon>Leptolyngbya group</taxon>
        <taxon>Leptolyngbya</taxon>
    </lineage>
</organism>
<comment type="caution">
    <text evidence="2">The sequence shown here is derived from an EMBL/GenBank/DDBJ whole genome shotgun (WGS) entry which is preliminary data.</text>
</comment>
<dbReference type="Proteomes" id="UP001482513">
    <property type="component" value="Unassembled WGS sequence"/>
</dbReference>
<dbReference type="Gene3D" id="3.40.50.300">
    <property type="entry name" value="P-loop containing nucleotide triphosphate hydrolases"/>
    <property type="match status" value="1"/>
</dbReference>
<dbReference type="InterPro" id="IPR002586">
    <property type="entry name" value="CobQ/CobB/MinD/ParA_Nub-bd_dom"/>
</dbReference>
<gene>
    <name evidence="2" type="ORF">NC992_24905</name>
</gene>
<evidence type="ECO:0000259" key="1">
    <source>
        <dbReference type="Pfam" id="PF01656"/>
    </source>
</evidence>
<dbReference type="SUPFAM" id="SSF52540">
    <property type="entry name" value="P-loop containing nucleoside triphosphate hydrolases"/>
    <property type="match status" value="1"/>
</dbReference>